<proteinExistence type="inferred from homology"/>
<evidence type="ECO:0000256" key="7">
    <source>
        <dbReference type="ARBA" id="ARBA00022801"/>
    </source>
</evidence>
<keyword evidence="18" id="KW-1185">Reference proteome</keyword>
<feature type="disulfide bond" evidence="12">
    <location>
        <begin position="88"/>
        <end position="102"/>
    </location>
</feature>
<protein>
    <recommendedName>
        <fullName evidence="4">chitinase</fullName>
        <ecNumber evidence="4">3.2.1.14</ecNumber>
    </recommendedName>
</protein>
<dbReference type="GO" id="GO:0006032">
    <property type="term" value="P:chitin catabolic process"/>
    <property type="evidence" value="ECO:0007669"/>
    <property type="project" value="UniProtKB-KW"/>
</dbReference>
<dbReference type="Gene3D" id="3.30.60.10">
    <property type="entry name" value="Endochitinase-like"/>
    <property type="match status" value="1"/>
</dbReference>
<dbReference type="InterPro" id="IPR017853">
    <property type="entry name" value="GH"/>
</dbReference>
<dbReference type="SUPFAM" id="SSF51445">
    <property type="entry name" value="(Trans)glycosidases"/>
    <property type="match status" value="1"/>
</dbReference>
<dbReference type="GO" id="GO:0005576">
    <property type="term" value="C:extracellular region"/>
    <property type="evidence" value="ECO:0007669"/>
    <property type="project" value="UniProtKB-SubCell"/>
</dbReference>
<comment type="catalytic activity">
    <reaction evidence="1">
        <text>Random endo-hydrolysis of N-acetyl-beta-D-glucosaminide (1-&gt;4)-beta-linkages in chitin and chitodextrins.</text>
        <dbReference type="EC" id="3.2.1.14"/>
    </reaction>
</comment>
<dbReference type="InterPro" id="IPR036861">
    <property type="entry name" value="Endochitinase-like_sf"/>
</dbReference>
<sequence>MFSKRVIRSLISARYALAALIIFLGLFVVQYRALWNDYVPKLITSLYKRETLATSNASMPIVVAHNTALFPRDDYTCSPGKPCSNHACCGKSGYCGYGPTYCGTACTSNCDAKAECGQYASPAGKTCPLNTCCSEFGFCGTTKDFCTGKCQSNCVLHPQPPGGSTGKVLDKVIGYYESWSDRLACHRTAPGDLPLQALTHVNYAFGYIDPTSFQLVPMDSDTPASLFGTVSNLKQYNSGLKVFISVGGWTFSDNGTATQPVFGNIASTSSNREKFASNVLHFLNQYGFDGIDLDWEYPGAPDRGGQTRDVANFVLLLQTLRQTFDSSSRALGITFTAPSSYWYLRWFDLPELIKYADWINLMTYDLHGVWDRNNPIGSIVQAHTNLTEIKLAVELLWRVKVPPSKIAMGFGFYGRSFELADSHCNTPGCLFSGGAAPGPCSATSGILSYYEIKALLARNPGLKPVHDSEAAVKYATFNDKSWVSYDDADTFKQKVDWANSVGIGGSLIWASDLDDDQYSAHAGLVGRKLGHANIKIAAFSANSISVAQNLIGQNGQSCRILDACESTDARCPFGQTKVGWERGKCGRNKGHSICCPSDMAPSSCIWRGGGGDCNGQCHPGEATLFGSSWGGWPTESNQRKCSRGYKVFCCDAGDWKDIMSSCYWSECGHDCKGNEDEVSTTVKGCSIIKGRKKYCCARPAPLYDCRWVGSYPDCPNAKCAPDEVAIELSTYGNSWVSRCSWGRQLTDCCKVRSLPPRPLICQENLCDIDPGLCAISDDDAFGSSPFGKRSQPEQTSPIERRGGKRPFWYHLVGLAAASKMYSRAYPSRGALFATAAGLRDVIRRFWQMRDGVRCNDTSVRGAPVDVNNLPVDGETEHPIDLQVIVPFIETANRGYLPLGRRTRTRPIPSPWWLNVWADPQGLPARLMRVSPRSPDIRSPADRVMEAFGSNTNRRNFILTQRQINAAKGAIFGLGAPISTQNFGNLAQAGAGGDGASEQRAMQEIRTVIAVFSYANDADVAMRIQNTDSLIRAQFAVIETYTQGGTGLSQLWGEFWPDYQRQVEIFAQEWVQSRITQMRQIYTQAQPAPQNRTSVLATLRQLESRIPDMTFR</sequence>
<keyword evidence="5" id="KW-0964">Secreted</keyword>
<dbReference type="InterPro" id="IPR050314">
    <property type="entry name" value="Glycosyl_Hydrlase_18"/>
</dbReference>
<feature type="domain" description="GH18" evidence="16">
    <location>
        <begin position="170"/>
        <end position="527"/>
    </location>
</feature>
<dbReference type="EMBL" id="RYZI01000041">
    <property type="protein sequence ID" value="RWA12800.1"/>
    <property type="molecule type" value="Genomic_DNA"/>
</dbReference>
<dbReference type="Gene3D" id="3.10.50.10">
    <property type="match status" value="1"/>
</dbReference>
<keyword evidence="10 13" id="KW-0326">Glycosidase</keyword>
<evidence type="ECO:0000256" key="13">
    <source>
        <dbReference type="RuleBase" id="RU000489"/>
    </source>
</evidence>
<feature type="domain" description="Chitin-binding type-1" evidence="15">
    <location>
        <begin position="74"/>
        <end position="112"/>
    </location>
</feature>
<dbReference type="GO" id="GO:0008843">
    <property type="term" value="F:endochitinase activity"/>
    <property type="evidence" value="ECO:0007669"/>
    <property type="project" value="UniProtKB-EC"/>
</dbReference>
<reference evidence="17 18" key="1">
    <citation type="submission" date="2018-12" db="EMBL/GenBank/DDBJ databases">
        <title>Draft genome sequence of Xylaria grammica IHI A82.</title>
        <authorList>
            <person name="Buettner E."/>
            <person name="Kellner H."/>
        </authorList>
    </citation>
    <scope>NUCLEOTIDE SEQUENCE [LARGE SCALE GENOMIC DNA]</scope>
    <source>
        <strain evidence="17 18">IHI A82</strain>
    </source>
</reference>
<dbReference type="GO" id="GO:0008061">
    <property type="term" value="F:chitin binding"/>
    <property type="evidence" value="ECO:0007669"/>
    <property type="project" value="UniProtKB-UniRule"/>
</dbReference>
<evidence type="ECO:0000259" key="15">
    <source>
        <dbReference type="PROSITE" id="PS50941"/>
    </source>
</evidence>
<comment type="subcellular location">
    <subcellularLocation>
        <location evidence="2">Secreted</location>
    </subcellularLocation>
</comment>
<dbReference type="PANTHER" id="PTHR11177:SF397">
    <property type="entry name" value="CHITINASE"/>
    <property type="match status" value="1"/>
</dbReference>
<keyword evidence="14" id="KW-0472">Membrane</keyword>
<evidence type="ECO:0000256" key="4">
    <source>
        <dbReference type="ARBA" id="ARBA00012729"/>
    </source>
</evidence>
<dbReference type="InterPro" id="IPR011583">
    <property type="entry name" value="Chitinase_II/V-like_cat"/>
</dbReference>
<feature type="disulfide bond" evidence="12">
    <location>
        <begin position="127"/>
        <end position="139"/>
    </location>
</feature>
<dbReference type="PROSITE" id="PS01095">
    <property type="entry name" value="GH18_1"/>
    <property type="match status" value="1"/>
</dbReference>
<evidence type="ECO:0000256" key="6">
    <source>
        <dbReference type="ARBA" id="ARBA00022669"/>
    </source>
</evidence>
<keyword evidence="14" id="KW-0812">Transmembrane</keyword>
<dbReference type="GO" id="GO:0000272">
    <property type="term" value="P:polysaccharide catabolic process"/>
    <property type="evidence" value="ECO:0007669"/>
    <property type="project" value="UniProtKB-KW"/>
</dbReference>
<evidence type="ECO:0000256" key="1">
    <source>
        <dbReference type="ARBA" id="ARBA00000822"/>
    </source>
</evidence>
<comment type="caution">
    <text evidence="17">The sequence shown here is derived from an EMBL/GenBank/DDBJ whole genome shotgun (WGS) entry which is preliminary data.</text>
</comment>
<keyword evidence="11" id="KW-0624">Polysaccharide degradation</keyword>
<dbReference type="InterPro" id="IPR018371">
    <property type="entry name" value="Chitin-binding_1_CS"/>
</dbReference>
<feature type="disulfide bond" evidence="12">
    <location>
        <begin position="132"/>
        <end position="146"/>
    </location>
</feature>
<evidence type="ECO:0000313" key="18">
    <source>
        <dbReference type="Proteomes" id="UP000286045"/>
    </source>
</evidence>
<evidence type="ECO:0000256" key="5">
    <source>
        <dbReference type="ARBA" id="ARBA00022525"/>
    </source>
</evidence>
<feature type="domain" description="Chitin-binding type-1" evidence="15">
    <location>
        <begin position="113"/>
        <end position="156"/>
    </location>
</feature>
<keyword evidence="8" id="KW-0146">Chitin degradation</keyword>
<organism evidence="17 18">
    <name type="scientific">Xylaria grammica</name>
    <dbReference type="NCBI Taxonomy" id="363999"/>
    <lineage>
        <taxon>Eukaryota</taxon>
        <taxon>Fungi</taxon>
        <taxon>Dikarya</taxon>
        <taxon>Ascomycota</taxon>
        <taxon>Pezizomycotina</taxon>
        <taxon>Sordariomycetes</taxon>
        <taxon>Xylariomycetidae</taxon>
        <taxon>Xylariales</taxon>
        <taxon>Xylariaceae</taxon>
        <taxon>Xylaria</taxon>
    </lineage>
</organism>
<dbReference type="SUPFAM" id="SSF54556">
    <property type="entry name" value="Chitinase insertion domain"/>
    <property type="match status" value="1"/>
</dbReference>
<feature type="disulfide bond" evidence="12">
    <location>
        <begin position="106"/>
        <end position="110"/>
    </location>
</feature>
<evidence type="ECO:0000256" key="8">
    <source>
        <dbReference type="ARBA" id="ARBA00023024"/>
    </source>
</evidence>
<dbReference type="InterPro" id="IPR001223">
    <property type="entry name" value="Glyco_hydro18_cat"/>
</dbReference>
<dbReference type="Gene3D" id="3.20.20.80">
    <property type="entry name" value="Glycosidases"/>
    <property type="match status" value="1"/>
</dbReference>
<keyword evidence="12" id="KW-1015">Disulfide bond</keyword>
<evidence type="ECO:0000256" key="12">
    <source>
        <dbReference type="PROSITE-ProRule" id="PRU00261"/>
    </source>
</evidence>
<dbReference type="Pfam" id="PF00187">
    <property type="entry name" value="Chitin_bind_1"/>
    <property type="match status" value="1"/>
</dbReference>
<dbReference type="EC" id="3.2.1.14" evidence="4"/>
<dbReference type="PROSITE" id="PS51910">
    <property type="entry name" value="GH18_2"/>
    <property type="match status" value="1"/>
</dbReference>
<dbReference type="CDD" id="cd00035">
    <property type="entry name" value="ChtBD1"/>
    <property type="match status" value="1"/>
</dbReference>
<keyword evidence="14" id="KW-1133">Transmembrane helix</keyword>
<dbReference type="PROSITE" id="PS50941">
    <property type="entry name" value="CHIT_BIND_I_2"/>
    <property type="match status" value="2"/>
</dbReference>
<accession>A0A439DEG4</accession>
<evidence type="ECO:0000256" key="2">
    <source>
        <dbReference type="ARBA" id="ARBA00004613"/>
    </source>
</evidence>
<keyword evidence="9" id="KW-0119">Carbohydrate metabolism</keyword>
<dbReference type="InterPro" id="IPR029070">
    <property type="entry name" value="Chitinase_insertion_sf"/>
</dbReference>
<dbReference type="Proteomes" id="UP000286045">
    <property type="component" value="Unassembled WGS sequence"/>
</dbReference>
<dbReference type="PANTHER" id="PTHR11177">
    <property type="entry name" value="CHITINASE"/>
    <property type="match status" value="1"/>
</dbReference>
<name>A0A439DEG4_9PEZI</name>
<dbReference type="PROSITE" id="PS00026">
    <property type="entry name" value="CHIT_BIND_I_1"/>
    <property type="match status" value="1"/>
</dbReference>
<dbReference type="AlphaFoldDB" id="A0A439DEG4"/>
<dbReference type="STRING" id="363999.A0A439DEG4"/>
<feature type="disulfide bond" evidence="12">
    <location>
        <begin position="150"/>
        <end position="154"/>
    </location>
</feature>
<dbReference type="SUPFAM" id="SSF57016">
    <property type="entry name" value="Plant lectins/antimicrobial peptides"/>
    <property type="match status" value="1"/>
</dbReference>
<comment type="similarity">
    <text evidence="3">Belongs to the glycosyl hydrolase 18 family. Chitinase class V subfamily.</text>
</comment>
<dbReference type="SMART" id="SM00636">
    <property type="entry name" value="Glyco_18"/>
    <property type="match status" value="1"/>
</dbReference>
<evidence type="ECO:0000256" key="10">
    <source>
        <dbReference type="ARBA" id="ARBA00023295"/>
    </source>
</evidence>
<evidence type="ECO:0000256" key="9">
    <source>
        <dbReference type="ARBA" id="ARBA00023277"/>
    </source>
</evidence>
<feature type="disulfide bond" evidence="12">
    <location>
        <begin position="83"/>
        <end position="95"/>
    </location>
</feature>
<keyword evidence="7 13" id="KW-0378">Hydrolase</keyword>
<evidence type="ECO:0000256" key="3">
    <source>
        <dbReference type="ARBA" id="ARBA00008682"/>
    </source>
</evidence>
<feature type="transmembrane region" description="Helical" evidence="14">
    <location>
        <begin position="12"/>
        <end position="35"/>
    </location>
</feature>
<comment type="caution">
    <text evidence="12">Lacks conserved residue(s) required for the propagation of feature annotation.</text>
</comment>
<evidence type="ECO:0000256" key="11">
    <source>
        <dbReference type="ARBA" id="ARBA00023326"/>
    </source>
</evidence>
<dbReference type="InterPro" id="IPR001002">
    <property type="entry name" value="Chitin-bd_1"/>
</dbReference>
<evidence type="ECO:0000259" key="16">
    <source>
        <dbReference type="PROSITE" id="PS51910"/>
    </source>
</evidence>
<dbReference type="InterPro" id="IPR001579">
    <property type="entry name" value="Glyco_hydro_18_chit_AS"/>
</dbReference>
<keyword evidence="6 12" id="KW-0147">Chitin-binding</keyword>
<dbReference type="SMART" id="SM00270">
    <property type="entry name" value="ChtBD1"/>
    <property type="match status" value="2"/>
</dbReference>
<dbReference type="Pfam" id="PF00704">
    <property type="entry name" value="Glyco_hydro_18"/>
    <property type="match status" value="1"/>
</dbReference>
<gene>
    <name evidence="17" type="ORF">EKO27_g2300</name>
</gene>
<evidence type="ECO:0000313" key="17">
    <source>
        <dbReference type="EMBL" id="RWA12800.1"/>
    </source>
</evidence>
<evidence type="ECO:0000256" key="14">
    <source>
        <dbReference type="SAM" id="Phobius"/>
    </source>
</evidence>